<proteinExistence type="predicted"/>
<protein>
    <submittedName>
        <fullName evidence="4">Efflux RND transporter periplasmic adaptor subunit</fullName>
    </submittedName>
</protein>
<dbReference type="RefSeq" id="WP_346758660.1">
    <property type="nucleotide sequence ID" value="NZ_JAUJEB010000002.1"/>
</dbReference>
<reference evidence="4" key="1">
    <citation type="submission" date="2023-06" db="EMBL/GenBank/DDBJ databases">
        <title>Genomic of Agaribacillus aureum.</title>
        <authorList>
            <person name="Wang G."/>
        </authorList>
    </citation>
    <scope>NUCLEOTIDE SEQUENCE</scope>
    <source>
        <strain evidence="4">BMA12</strain>
    </source>
</reference>
<dbReference type="PANTHER" id="PTHR32347:SF14">
    <property type="entry name" value="EFFLUX SYSTEM COMPONENT YKNX-RELATED"/>
    <property type="match status" value="1"/>
</dbReference>
<dbReference type="Gene3D" id="1.10.287.470">
    <property type="entry name" value="Helix hairpin bin"/>
    <property type="match status" value="1"/>
</dbReference>
<dbReference type="PANTHER" id="PTHR32347">
    <property type="entry name" value="EFFLUX SYSTEM COMPONENT YKNX-RELATED"/>
    <property type="match status" value="1"/>
</dbReference>
<accession>A0ABT8LAA7</accession>
<dbReference type="Gene3D" id="2.40.420.20">
    <property type="match status" value="1"/>
</dbReference>
<organism evidence="4 5">
    <name type="scientific">Agaribacillus aureus</name>
    <dbReference type="NCBI Taxonomy" id="3051825"/>
    <lineage>
        <taxon>Bacteria</taxon>
        <taxon>Pseudomonadati</taxon>
        <taxon>Bacteroidota</taxon>
        <taxon>Cytophagia</taxon>
        <taxon>Cytophagales</taxon>
        <taxon>Splendidivirgaceae</taxon>
        <taxon>Agaribacillus</taxon>
    </lineage>
</organism>
<name>A0ABT8LAA7_9BACT</name>
<comment type="subcellular location">
    <subcellularLocation>
        <location evidence="1">Cell envelope</location>
    </subcellularLocation>
</comment>
<feature type="coiled-coil region" evidence="3">
    <location>
        <begin position="163"/>
        <end position="208"/>
    </location>
</feature>
<dbReference type="Gene3D" id="2.40.50.100">
    <property type="match status" value="1"/>
</dbReference>
<evidence type="ECO:0000313" key="4">
    <source>
        <dbReference type="EMBL" id="MDN5213321.1"/>
    </source>
</evidence>
<dbReference type="InterPro" id="IPR050465">
    <property type="entry name" value="UPF0194_transport"/>
</dbReference>
<comment type="caution">
    <text evidence="4">The sequence shown here is derived from an EMBL/GenBank/DDBJ whole genome shotgun (WGS) entry which is preliminary data.</text>
</comment>
<dbReference type="Gene3D" id="2.40.30.170">
    <property type="match status" value="1"/>
</dbReference>
<gene>
    <name evidence="4" type="ORF">QQ020_14725</name>
</gene>
<dbReference type="EMBL" id="JAUJEB010000002">
    <property type="protein sequence ID" value="MDN5213321.1"/>
    <property type="molecule type" value="Genomic_DNA"/>
</dbReference>
<sequence length="401" mass="44229">MTKVLIWITLIIAIGAIVAAVVWNPLAPSIASTELKTAKVEIGSVIKTVPANGVVEPANEVLLLSPAPAIVVGIRNGVGSKVKKGDVILKLDDRPIRDKIESIEDQIEVKNNNLEKTLLNDRNIRVDLAYNVEVKKLKIASIKSELADQEQLLEVGGISPAKYEKTKQELTLAEKDLETIQVKNHIRLKQLAAEEKGLKLQIEIQEKQLTQQKELLYKMIIRAPSAGIILEINGKEGEKVSTDRLLVRMSDLTRYKLSASIEDTHANITKTGQGVFALVEGTKLAGKIGTISPTVNDGKIEFDVFLEHSSYSKLRPNMSLDLEVVESQKDSVLRVKKGPAFGESKKHNIYFKESGKALLKEVETGLSGSEYYEIREGAKPGDELIISDISSLRQLKEVELK</sequence>
<keyword evidence="5" id="KW-1185">Reference proteome</keyword>
<dbReference type="Proteomes" id="UP001172083">
    <property type="component" value="Unassembled WGS sequence"/>
</dbReference>
<evidence type="ECO:0000256" key="2">
    <source>
        <dbReference type="ARBA" id="ARBA00023054"/>
    </source>
</evidence>
<evidence type="ECO:0000256" key="1">
    <source>
        <dbReference type="ARBA" id="ARBA00004196"/>
    </source>
</evidence>
<evidence type="ECO:0000256" key="3">
    <source>
        <dbReference type="SAM" id="Coils"/>
    </source>
</evidence>
<keyword evidence="2 3" id="KW-0175">Coiled coil</keyword>
<evidence type="ECO:0000313" key="5">
    <source>
        <dbReference type="Proteomes" id="UP001172083"/>
    </source>
</evidence>